<protein>
    <submittedName>
        <fullName evidence="2">Uncharacterized protein</fullName>
    </submittedName>
</protein>
<sequence>MARLISSPKPRRAALPATPPPAPPVPAAPAAPTPVAPTGTTSTGAAPDPDAEAERSLLRRSAGRAGTVLTSWRGVLTPGAYAPVRRRLLGE</sequence>
<organism evidence="2 3">
    <name type="scientific">Rhodocista pekingensis</name>
    <dbReference type="NCBI Taxonomy" id="201185"/>
    <lineage>
        <taxon>Bacteria</taxon>
        <taxon>Pseudomonadati</taxon>
        <taxon>Pseudomonadota</taxon>
        <taxon>Alphaproteobacteria</taxon>
        <taxon>Rhodospirillales</taxon>
        <taxon>Azospirillaceae</taxon>
        <taxon>Rhodocista</taxon>
    </lineage>
</organism>
<accession>A0ABW2L0P6</accession>
<name>A0ABW2L0P6_9PROT</name>
<reference evidence="3" key="1">
    <citation type="journal article" date="2019" name="Int. J. Syst. Evol. Microbiol.">
        <title>The Global Catalogue of Microorganisms (GCM) 10K type strain sequencing project: providing services to taxonomists for standard genome sequencing and annotation.</title>
        <authorList>
            <consortium name="The Broad Institute Genomics Platform"/>
            <consortium name="The Broad Institute Genome Sequencing Center for Infectious Disease"/>
            <person name="Wu L."/>
            <person name="Ma J."/>
        </authorList>
    </citation>
    <scope>NUCLEOTIDE SEQUENCE [LARGE SCALE GENOMIC DNA]</scope>
    <source>
        <strain evidence="3">CGMCC 1.16275</strain>
    </source>
</reference>
<dbReference type="Proteomes" id="UP001596456">
    <property type="component" value="Unassembled WGS sequence"/>
</dbReference>
<feature type="compositionally biased region" description="Low complexity" evidence="1">
    <location>
        <begin position="36"/>
        <end position="48"/>
    </location>
</feature>
<comment type="caution">
    <text evidence="2">The sequence shown here is derived from an EMBL/GenBank/DDBJ whole genome shotgun (WGS) entry which is preliminary data.</text>
</comment>
<keyword evidence="3" id="KW-1185">Reference proteome</keyword>
<feature type="compositionally biased region" description="Pro residues" evidence="1">
    <location>
        <begin position="17"/>
        <end position="35"/>
    </location>
</feature>
<dbReference type="EMBL" id="JBHTCM010000018">
    <property type="protein sequence ID" value="MFC7334731.1"/>
    <property type="molecule type" value="Genomic_DNA"/>
</dbReference>
<evidence type="ECO:0000256" key="1">
    <source>
        <dbReference type="SAM" id="MobiDB-lite"/>
    </source>
</evidence>
<proteinExistence type="predicted"/>
<feature type="region of interest" description="Disordered" evidence="1">
    <location>
        <begin position="1"/>
        <end position="74"/>
    </location>
</feature>
<dbReference type="RefSeq" id="WP_377360276.1">
    <property type="nucleotide sequence ID" value="NZ_JBHTCM010000018.1"/>
</dbReference>
<gene>
    <name evidence="2" type="ORF">ACFQPS_16300</name>
</gene>
<evidence type="ECO:0000313" key="3">
    <source>
        <dbReference type="Proteomes" id="UP001596456"/>
    </source>
</evidence>
<evidence type="ECO:0000313" key="2">
    <source>
        <dbReference type="EMBL" id="MFC7334731.1"/>
    </source>
</evidence>